<gene>
    <name evidence="1" type="ORF">POPTR_006G199900</name>
</gene>
<dbReference type="AlphaFoldDB" id="A0A2K2A543"/>
<evidence type="ECO:0000313" key="1">
    <source>
        <dbReference type="EMBL" id="PNT32639.1"/>
    </source>
</evidence>
<reference evidence="1 2" key="1">
    <citation type="journal article" date="2006" name="Science">
        <title>The genome of black cottonwood, Populus trichocarpa (Torr. &amp; Gray).</title>
        <authorList>
            <person name="Tuskan G.A."/>
            <person name="Difazio S."/>
            <person name="Jansson S."/>
            <person name="Bohlmann J."/>
            <person name="Grigoriev I."/>
            <person name="Hellsten U."/>
            <person name="Putnam N."/>
            <person name="Ralph S."/>
            <person name="Rombauts S."/>
            <person name="Salamov A."/>
            <person name="Schein J."/>
            <person name="Sterck L."/>
            <person name="Aerts A."/>
            <person name="Bhalerao R.R."/>
            <person name="Bhalerao R.P."/>
            <person name="Blaudez D."/>
            <person name="Boerjan W."/>
            <person name="Brun A."/>
            <person name="Brunner A."/>
            <person name="Busov V."/>
            <person name="Campbell M."/>
            <person name="Carlson J."/>
            <person name="Chalot M."/>
            <person name="Chapman J."/>
            <person name="Chen G.L."/>
            <person name="Cooper D."/>
            <person name="Coutinho P.M."/>
            <person name="Couturier J."/>
            <person name="Covert S."/>
            <person name="Cronk Q."/>
            <person name="Cunningham R."/>
            <person name="Davis J."/>
            <person name="Degroeve S."/>
            <person name="Dejardin A."/>
            <person name="Depamphilis C."/>
            <person name="Detter J."/>
            <person name="Dirks B."/>
            <person name="Dubchak I."/>
            <person name="Duplessis S."/>
            <person name="Ehlting J."/>
            <person name="Ellis B."/>
            <person name="Gendler K."/>
            <person name="Goodstein D."/>
            <person name="Gribskov M."/>
            <person name="Grimwood J."/>
            <person name="Groover A."/>
            <person name="Gunter L."/>
            <person name="Hamberger B."/>
            <person name="Heinze B."/>
            <person name="Helariutta Y."/>
            <person name="Henrissat B."/>
            <person name="Holligan D."/>
            <person name="Holt R."/>
            <person name="Huang W."/>
            <person name="Islam-Faridi N."/>
            <person name="Jones S."/>
            <person name="Jones-Rhoades M."/>
            <person name="Jorgensen R."/>
            <person name="Joshi C."/>
            <person name="Kangasjarvi J."/>
            <person name="Karlsson J."/>
            <person name="Kelleher C."/>
            <person name="Kirkpatrick R."/>
            <person name="Kirst M."/>
            <person name="Kohler A."/>
            <person name="Kalluri U."/>
            <person name="Larimer F."/>
            <person name="Leebens-Mack J."/>
            <person name="Leple J.C."/>
            <person name="Locascio P."/>
            <person name="Lou Y."/>
            <person name="Lucas S."/>
            <person name="Martin F."/>
            <person name="Montanini B."/>
            <person name="Napoli C."/>
            <person name="Nelson D.R."/>
            <person name="Nelson C."/>
            <person name="Nieminen K."/>
            <person name="Nilsson O."/>
            <person name="Pereda V."/>
            <person name="Peter G."/>
            <person name="Philippe R."/>
            <person name="Pilate G."/>
            <person name="Poliakov A."/>
            <person name="Razumovskaya J."/>
            <person name="Richardson P."/>
            <person name="Rinaldi C."/>
            <person name="Ritland K."/>
            <person name="Rouze P."/>
            <person name="Ryaboy D."/>
            <person name="Schmutz J."/>
            <person name="Schrader J."/>
            <person name="Segerman B."/>
            <person name="Shin H."/>
            <person name="Siddiqui A."/>
            <person name="Sterky F."/>
            <person name="Terry A."/>
            <person name="Tsai C.J."/>
            <person name="Uberbacher E."/>
            <person name="Unneberg P."/>
            <person name="Vahala J."/>
            <person name="Wall K."/>
            <person name="Wessler S."/>
            <person name="Yang G."/>
            <person name="Yin T."/>
            <person name="Douglas C."/>
            <person name="Marra M."/>
            <person name="Sandberg G."/>
            <person name="Van de Peer Y."/>
            <person name="Rokhsar D."/>
        </authorList>
    </citation>
    <scope>NUCLEOTIDE SEQUENCE [LARGE SCALE GENOMIC DNA]</scope>
    <source>
        <strain evidence="2">cv. Nisqually</strain>
    </source>
</reference>
<dbReference type="EMBL" id="CM009295">
    <property type="protein sequence ID" value="PNT32639.1"/>
    <property type="molecule type" value="Genomic_DNA"/>
</dbReference>
<keyword evidence="2" id="KW-1185">Reference proteome</keyword>
<protein>
    <submittedName>
        <fullName evidence="1">Uncharacterized protein</fullName>
    </submittedName>
</protein>
<sequence>MATPFKIPFSVHTFQPEESTGKYHKKLIIKIKIKNDQTRQVLQNKHSHVTFLSLFPTRGKTHLSFNFTLKE</sequence>
<dbReference type="InParanoid" id="A0A2K2A543"/>
<evidence type="ECO:0000313" key="2">
    <source>
        <dbReference type="Proteomes" id="UP000006729"/>
    </source>
</evidence>
<name>A0A2K2A543_POPTR</name>
<accession>A0A2K2A543</accession>
<organism evidence="1 2">
    <name type="scientific">Populus trichocarpa</name>
    <name type="common">Western balsam poplar</name>
    <name type="synonym">Populus balsamifera subsp. trichocarpa</name>
    <dbReference type="NCBI Taxonomy" id="3694"/>
    <lineage>
        <taxon>Eukaryota</taxon>
        <taxon>Viridiplantae</taxon>
        <taxon>Streptophyta</taxon>
        <taxon>Embryophyta</taxon>
        <taxon>Tracheophyta</taxon>
        <taxon>Spermatophyta</taxon>
        <taxon>Magnoliopsida</taxon>
        <taxon>eudicotyledons</taxon>
        <taxon>Gunneridae</taxon>
        <taxon>Pentapetalae</taxon>
        <taxon>rosids</taxon>
        <taxon>fabids</taxon>
        <taxon>Malpighiales</taxon>
        <taxon>Salicaceae</taxon>
        <taxon>Saliceae</taxon>
        <taxon>Populus</taxon>
    </lineage>
</organism>
<dbReference type="Proteomes" id="UP000006729">
    <property type="component" value="Chromosome 6"/>
</dbReference>
<proteinExistence type="predicted"/>